<dbReference type="EMBL" id="BPLQ01013128">
    <property type="protein sequence ID" value="GIY69966.1"/>
    <property type="molecule type" value="Genomic_DNA"/>
</dbReference>
<protein>
    <submittedName>
        <fullName evidence="2">Uncharacterized protein</fullName>
    </submittedName>
</protein>
<dbReference type="Proteomes" id="UP001054837">
    <property type="component" value="Unassembled WGS sequence"/>
</dbReference>
<evidence type="ECO:0000256" key="1">
    <source>
        <dbReference type="SAM" id="SignalP"/>
    </source>
</evidence>
<gene>
    <name evidence="2" type="ORF">CDAR_60721</name>
</gene>
<organism evidence="2 3">
    <name type="scientific">Caerostris darwini</name>
    <dbReference type="NCBI Taxonomy" id="1538125"/>
    <lineage>
        <taxon>Eukaryota</taxon>
        <taxon>Metazoa</taxon>
        <taxon>Ecdysozoa</taxon>
        <taxon>Arthropoda</taxon>
        <taxon>Chelicerata</taxon>
        <taxon>Arachnida</taxon>
        <taxon>Araneae</taxon>
        <taxon>Araneomorphae</taxon>
        <taxon>Entelegynae</taxon>
        <taxon>Araneoidea</taxon>
        <taxon>Araneidae</taxon>
        <taxon>Caerostris</taxon>
    </lineage>
</organism>
<name>A0AAV4VHT0_9ARAC</name>
<accession>A0AAV4VHT0</accession>
<dbReference type="AlphaFoldDB" id="A0AAV4VHT0"/>
<evidence type="ECO:0000313" key="2">
    <source>
        <dbReference type="EMBL" id="GIY69966.1"/>
    </source>
</evidence>
<comment type="caution">
    <text evidence="2">The sequence shown here is derived from an EMBL/GenBank/DDBJ whole genome shotgun (WGS) entry which is preliminary data.</text>
</comment>
<proteinExistence type="predicted"/>
<reference evidence="2 3" key="1">
    <citation type="submission" date="2021-06" db="EMBL/GenBank/DDBJ databases">
        <title>Caerostris darwini draft genome.</title>
        <authorList>
            <person name="Kono N."/>
            <person name="Arakawa K."/>
        </authorList>
    </citation>
    <scope>NUCLEOTIDE SEQUENCE [LARGE SCALE GENOMIC DNA]</scope>
</reference>
<feature type="signal peptide" evidence="1">
    <location>
        <begin position="1"/>
        <end position="23"/>
    </location>
</feature>
<feature type="chain" id="PRO_5043338201" evidence="1">
    <location>
        <begin position="24"/>
        <end position="144"/>
    </location>
</feature>
<evidence type="ECO:0000313" key="3">
    <source>
        <dbReference type="Proteomes" id="UP001054837"/>
    </source>
</evidence>
<keyword evidence="1" id="KW-0732">Signal</keyword>
<sequence>MPVFMNMWWLNELPLMIVRGVLACLYTADLHSAASYNFHNFKILICVSTDTPLTQSVIDPRPPRDRAPSCMNQYSPMFIPLGWFLNVADHFRSNRVAFSPHKYQFLTRKLRSSIEYETLGGHFQNSLELNKFLLWPLSRIRRAI</sequence>
<keyword evidence="3" id="KW-1185">Reference proteome</keyword>